<evidence type="ECO:0000259" key="3">
    <source>
        <dbReference type="Pfam" id="PF18962"/>
    </source>
</evidence>
<evidence type="ECO:0000313" key="5">
    <source>
        <dbReference type="Proteomes" id="UP000220102"/>
    </source>
</evidence>
<feature type="region of interest" description="Disordered" evidence="1">
    <location>
        <begin position="195"/>
        <end position="217"/>
    </location>
</feature>
<dbReference type="AlphaFoldDB" id="A0A2A8CWY7"/>
<feature type="transmembrane region" description="Helical" evidence="2">
    <location>
        <begin position="6"/>
        <end position="24"/>
    </location>
</feature>
<sequence>MPGLLISMSNSFCIFIPNALMEFLRRHVSSVLSLTLSTALTILALGLFHIRPATAQTLNVESGATLQVQNGAVLDLEGGEMDLGGVNATARLNEVSAGRVAGGILIATRDLSNPASANPAGLGAILTASTDLGDVTITRGHAVQTASNGNTSIRRYYDVSSTQGGSGLDATLAFTYHDAELNGLAEPDLELFRSTDSGASWTPEGADSRSTASTGDNTVTLSGITTFSRWTLGGASSPLPVELADFSGVRDGDGVRLTWRTLSESGNAGFRVQRQSDGMGPWREVGFVESRASGGTTTEAQAYRFEDATFPFAADSVAYRLQQIDVDGSKSVSDPIVIDRSAVNEARLLGTYPNPARTRATVEFAIPEQAEEARLDLYDVLGRRVASVASGVEAGRHKRTLTVSDLASGVYFLRLKSGGDVKTTKLTVVR</sequence>
<dbReference type="EMBL" id="PDEQ01000005">
    <property type="protein sequence ID" value="PEN13156.1"/>
    <property type="molecule type" value="Genomic_DNA"/>
</dbReference>
<dbReference type="Proteomes" id="UP000220102">
    <property type="component" value="Unassembled WGS sequence"/>
</dbReference>
<protein>
    <recommendedName>
        <fullName evidence="3">Secretion system C-terminal sorting domain-containing protein</fullName>
    </recommendedName>
</protein>
<organism evidence="4 5">
    <name type="scientific">Longibacter salinarum</name>
    <dbReference type="NCBI Taxonomy" id="1850348"/>
    <lineage>
        <taxon>Bacteria</taxon>
        <taxon>Pseudomonadati</taxon>
        <taxon>Rhodothermota</taxon>
        <taxon>Rhodothermia</taxon>
        <taxon>Rhodothermales</taxon>
        <taxon>Salisaetaceae</taxon>
        <taxon>Longibacter</taxon>
    </lineage>
</organism>
<evidence type="ECO:0000313" key="4">
    <source>
        <dbReference type="EMBL" id="PEN13156.1"/>
    </source>
</evidence>
<reference evidence="4 5" key="1">
    <citation type="submission" date="2017-10" db="EMBL/GenBank/DDBJ databases">
        <title>Draft genome of Longibacter Salinarum.</title>
        <authorList>
            <person name="Goh K.M."/>
            <person name="Shamsir M.S."/>
            <person name="Lim S.W."/>
        </authorList>
    </citation>
    <scope>NUCLEOTIDE SEQUENCE [LARGE SCALE GENOMIC DNA]</scope>
    <source>
        <strain evidence="4 5">KCTC 52045</strain>
    </source>
</reference>
<proteinExistence type="predicted"/>
<dbReference type="Pfam" id="PF18962">
    <property type="entry name" value="Por_Secre_tail"/>
    <property type="match status" value="1"/>
</dbReference>
<name>A0A2A8CWY7_9BACT</name>
<evidence type="ECO:0000256" key="1">
    <source>
        <dbReference type="SAM" id="MobiDB-lite"/>
    </source>
</evidence>
<feature type="compositionally biased region" description="Polar residues" evidence="1">
    <location>
        <begin position="208"/>
        <end position="217"/>
    </location>
</feature>
<keyword evidence="2" id="KW-1133">Transmembrane helix</keyword>
<accession>A0A2A8CWY7</accession>
<feature type="transmembrane region" description="Helical" evidence="2">
    <location>
        <begin position="31"/>
        <end position="50"/>
    </location>
</feature>
<feature type="domain" description="Secretion system C-terminal sorting" evidence="3">
    <location>
        <begin position="352"/>
        <end position="428"/>
    </location>
</feature>
<gene>
    <name evidence="4" type="ORF">CRI94_10945</name>
</gene>
<keyword evidence="2" id="KW-0812">Transmembrane</keyword>
<keyword evidence="2" id="KW-0472">Membrane</keyword>
<keyword evidence="5" id="KW-1185">Reference proteome</keyword>
<dbReference type="InterPro" id="IPR026444">
    <property type="entry name" value="Secre_tail"/>
</dbReference>
<dbReference type="NCBIfam" id="TIGR04183">
    <property type="entry name" value="Por_Secre_tail"/>
    <property type="match status" value="1"/>
</dbReference>
<evidence type="ECO:0000256" key="2">
    <source>
        <dbReference type="SAM" id="Phobius"/>
    </source>
</evidence>
<comment type="caution">
    <text evidence="4">The sequence shown here is derived from an EMBL/GenBank/DDBJ whole genome shotgun (WGS) entry which is preliminary data.</text>
</comment>